<evidence type="ECO:0000256" key="1">
    <source>
        <dbReference type="ARBA" id="ARBA00004141"/>
    </source>
</evidence>
<evidence type="ECO:0000256" key="5">
    <source>
        <dbReference type="ARBA" id="ARBA00023136"/>
    </source>
</evidence>
<evidence type="ECO:0000256" key="4">
    <source>
        <dbReference type="ARBA" id="ARBA00022989"/>
    </source>
</evidence>
<dbReference type="RefSeq" id="WP_063479238.1">
    <property type="nucleotide sequence ID" value="NZ_CP147845.1"/>
</dbReference>
<proteinExistence type="inferred from homology"/>
<evidence type="ECO:0000313" key="8">
    <source>
        <dbReference type="EMBL" id="KZS48249.1"/>
    </source>
</evidence>
<dbReference type="NCBIfam" id="NF007790">
    <property type="entry name" value="PRK10484.1"/>
    <property type="match status" value="1"/>
</dbReference>
<evidence type="ECO:0000256" key="2">
    <source>
        <dbReference type="ARBA" id="ARBA00006434"/>
    </source>
</evidence>
<dbReference type="PANTHER" id="PTHR11819:SF195">
    <property type="entry name" value="SODIUM_GLUCOSE COTRANSPORTER 4"/>
    <property type="match status" value="1"/>
</dbReference>
<evidence type="ECO:0000256" key="3">
    <source>
        <dbReference type="ARBA" id="ARBA00022692"/>
    </source>
</evidence>
<name>A0A163LMC3_9BACL</name>
<dbReference type="GO" id="GO:0005412">
    <property type="term" value="F:D-glucose:sodium symporter activity"/>
    <property type="evidence" value="ECO:0007669"/>
    <property type="project" value="TreeGrafter"/>
</dbReference>
<evidence type="ECO:0000313" key="9">
    <source>
        <dbReference type="Proteomes" id="UP000076796"/>
    </source>
</evidence>
<feature type="transmembrane region" description="Helical" evidence="7">
    <location>
        <begin position="34"/>
        <end position="53"/>
    </location>
</feature>
<protein>
    <submittedName>
        <fullName evidence="8">Solute:sodium symporter family transporter</fullName>
    </submittedName>
</protein>
<feature type="transmembrane region" description="Helical" evidence="7">
    <location>
        <begin position="242"/>
        <end position="261"/>
    </location>
</feature>
<dbReference type="NCBIfam" id="TIGR00813">
    <property type="entry name" value="sss"/>
    <property type="match status" value="1"/>
</dbReference>
<dbReference type="InterPro" id="IPR038377">
    <property type="entry name" value="Na/Glc_symporter_sf"/>
</dbReference>
<evidence type="ECO:0000256" key="7">
    <source>
        <dbReference type="SAM" id="Phobius"/>
    </source>
</evidence>
<feature type="transmembrane region" description="Helical" evidence="7">
    <location>
        <begin position="412"/>
        <end position="429"/>
    </location>
</feature>
<dbReference type="Proteomes" id="UP000076796">
    <property type="component" value="Unassembled WGS sequence"/>
</dbReference>
<feature type="transmembrane region" description="Helical" evidence="7">
    <location>
        <begin position="503"/>
        <end position="522"/>
    </location>
</feature>
<dbReference type="Pfam" id="PF00474">
    <property type="entry name" value="SSF"/>
    <property type="match status" value="1"/>
</dbReference>
<dbReference type="PROSITE" id="PS50283">
    <property type="entry name" value="NA_SOLUT_SYMP_3"/>
    <property type="match status" value="1"/>
</dbReference>
<feature type="transmembrane region" description="Helical" evidence="7">
    <location>
        <begin position="6"/>
        <end position="22"/>
    </location>
</feature>
<feature type="transmembrane region" description="Helical" evidence="7">
    <location>
        <begin position="160"/>
        <end position="183"/>
    </location>
</feature>
<dbReference type="AlphaFoldDB" id="A0A163LMC3"/>
<keyword evidence="9" id="KW-1185">Reference proteome</keyword>
<organism evidence="8 9">
    <name type="scientific">Paenibacillus glucanolyticus</name>
    <dbReference type="NCBI Taxonomy" id="59843"/>
    <lineage>
        <taxon>Bacteria</taxon>
        <taxon>Bacillati</taxon>
        <taxon>Bacillota</taxon>
        <taxon>Bacilli</taxon>
        <taxon>Bacillales</taxon>
        <taxon>Paenibacillaceae</taxon>
        <taxon>Paenibacillus</taxon>
    </lineage>
</organism>
<comment type="caution">
    <text evidence="8">The sequence shown here is derived from an EMBL/GenBank/DDBJ whole genome shotgun (WGS) entry which is preliminary data.</text>
</comment>
<dbReference type="GO" id="GO:0005886">
    <property type="term" value="C:plasma membrane"/>
    <property type="evidence" value="ECO:0007669"/>
    <property type="project" value="TreeGrafter"/>
</dbReference>
<feature type="transmembrane region" description="Helical" evidence="7">
    <location>
        <begin position="326"/>
        <end position="346"/>
    </location>
</feature>
<feature type="transmembrane region" description="Helical" evidence="7">
    <location>
        <begin position="195"/>
        <end position="215"/>
    </location>
</feature>
<comment type="subcellular location">
    <subcellularLocation>
        <location evidence="1">Membrane</location>
        <topology evidence="1">Multi-pass membrane protein</topology>
    </subcellularLocation>
</comment>
<dbReference type="GeneID" id="97556235"/>
<dbReference type="PANTHER" id="PTHR11819">
    <property type="entry name" value="SOLUTE CARRIER FAMILY 5"/>
    <property type="match status" value="1"/>
</dbReference>
<dbReference type="Gene3D" id="1.20.1730.10">
    <property type="entry name" value="Sodium/glucose cotransporter"/>
    <property type="match status" value="1"/>
</dbReference>
<evidence type="ECO:0000256" key="6">
    <source>
        <dbReference type="RuleBase" id="RU362091"/>
    </source>
</evidence>
<dbReference type="OrthoDB" id="9814523at2"/>
<feature type="transmembrane region" description="Helical" evidence="7">
    <location>
        <begin position="73"/>
        <end position="94"/>
    </location>
</feature>
<feature type="transmembrane region" description="Helical" evidence="7">
    <location>
        <begin position="381"/>
        <end position="400"/>
    </location>
</feature>
<gene>
    <name evidence="8" type="ORF">AWU65_21095</name>
</gene>
<feature type="transmembrane region" description="Helical" evidence="7">
    <location>
        <begin position="461"/>
        <end position="482"/>
    </location>
</feature>
<sequence length="529" mass="57726">MLYITVITFLLYTCFIAWYSWHKTKSVDLNSSDGYFLGGRSLTGIVIAGSLLLTNLSTEQMVGLNGQSYGSSMVVMAWEVTSPIALIFMAFVFLPRYLKAGITTIPDFLEQRYDMRTRQIISILFLLGYAMAYLPTVLYSGALVLDTIFSLSSIFGFGDYGMVLVVSLVIGVVGILYVVLGGLRACALSDTMNGVGLIVGGLLITILGLVALGGGDLVDGVNTLLQKEPEKLNSIGDSSSPVPFVTIFFGLLFNNLFYWCTNQAIVQRTLGAKNLKEGQKGVLYAGMFKIFGAFYLVIPGIIAYHLFNNSLSNADMAYPSLVIEVLPTLLSGFFAAVLFGAILSSFNGALNSSLTLFTLDIYKPLFKPQATEKQLVKAGRIFAIALGLVSVAIAPLILFAPSGLYYYLQEMFGFYNVPIIAAVVVGFFTKRVPAMAPKIALCVHIVLYALSKYFLGEINFLYILSVLFPVCVFVMLIVGKFAPREEEFVLYNSGKVDLTPWKHARAFTVVMIVLMIAVYVLFSPLGIAA</sequence>
<comment type="similarity">
    <text evidence="2 6">Belongs to the sodium:solute symporter (SSF) (TC 2.A.21) family.</text>
</comment>
<accession>A0A163LMC3</accession>
<feature type="transmembrane region" description="Helical" evidence="7">
    <location>
        <begin position="282"/>
        <end position="306"/>
    </location>
</feature>
<dbReference type="EMBL" id="LWMH01000001">
    <property type="protein sequence ID" value="KZS48249.1"/>
    <property type="molecule type" value="Genomic_DNA"/>
</dbReference>
<dbReference type="InterPro" id="IPR001734">
    <property type="entry name" value="Na/solute_symporter"/>
</dbReference>
<keyword evidence="3 7" id="KW-0812">Transmembrane</keyword>
<dbReference type="CDD" id="cd10328">
    <property type="entry name" value="SLC5sbd_YidK"/>
    <property type="match status" value="1"/>
</dbReference>
<keyword evidence="5 7" id="KW-0472">Membrane</keyword>
<reference evidence="8" key="1">
    <citation type="journal article" date="2016" name="Genome Announc.">
        <title>Draft genomes of two strains of Paenibacillus glucanolyticus with capability to degrade lignocellulose.</title>
        <authorList>
            <person name="Mathews S.L."/>
            <person name="Pawlak J."/>
            <person name="Grunden A.M."/>
        </authorList>
    </citation>
    <scope>NUCLEOTIDE SEQUENCE [LARGE SCALE GENOMIC DNA]</scope>
    <source>
        <strain evidence="8">SLM1</strain>
    </source>
</reference>
<feature type="transmembrane region" description="Helical" evidence="7">
    <location>
        <begin position="120"/>
        <end position="140"/>
    </location>
</feature>
<keyword evidence="4 7" id="KW-1133">Transmembrane helix</keyword>